<dbReference type="CDD" id="cd08566">
    <property type="entry name" value="GDPD_AtGDE_like"/>
    <property type="match status" value="1"/>
</dbReference>
<feature type="domain" description="GP-PDE" evidence="1">
    <location>
        <begin position="37"/>
        <end position="287"/>
    </location>
</feature>
<dbReference type="Proteomes" id="UP000199469">
    <property type="component" value="Unassembled WGS sequence"/>
</dbReference>
<dbReference type="Pfam" id="PF16387">
    <property type="entry name" value="DUF4996"/>
    <property type="match status" value="1"/>
</dbReference>
<dbReference type="OrthoDB" id="384721at2"/>
<dbReference type="AlphaFoldDB" id="A0A1I0NRQ3"/>
<dbReference type="InterPro" id="IPR030395">
    <property type="entry name" value="GP_PDE_dom"/>
</dbReference>
<dbReference type="PROSITE" id="PS51704">
    <property type="entry name" value="GP_PDE"/>
    <property type="match status" value="1"/>
</dbReference>
<dbReference type="STRING" id="356305.SAMN05421841_0754"/>
<dbReference type="InterPro" id="IPR032160">
    <property type="entry name" value="DUF4996"/>
</dbReference>
<sequence length="297" mass="34687">MENILNKNKKLFILFIFFISVTAYAQISLKKFPDDKVMVVAHRADWREAPENSVMAVKKAMEKGVNMVEIDLALTKDNVLVLMHDYTIDRTTTGKGKPSDYTLEEIKKFNLRDGLGVPTQMKIPTLEEILDITHGKIFINLDKAFDYFDLVYPILKKRNMLDEVLFKGTAGYEEFNSKYGKFKNEIHFMPIVRLSENEGWDKINTYFKNYKVYGFELTLGADESHLIDFKKIMEKGARVWVNALWPQLSAGHNDDLILENPNAYEWYLKNNINMIQTDRPKELIEYLKKTKKYSPDK</sequence>
<dbReference type="RefSeq" id="WP_089790700.1">
    <property type="nucleotide sequence ID" value="NZ_FOIU01000001.1"/>
</dbReference>
<dbReference type="PANTHER" id="PTHR46320:SF1">
    <property type="entry name" value="GLYCEROPHOSPHODIESTER PHOSPHODIESTERASE 1"/>
    <property type="match status" value="1"/>
</dbReference>
<dbReference type="Pfam" id="PF03009">
    <property type="entry name" value="GDPD"/>
    <property type="match status" value="1"/>
</dbReference>
<dbReference type="GO" id="GO:0006644">
    <property type="term" value="P:phospholipid metabolic process"/>
    <property type="evidence" value="ECO:0007669"/>
    <property type="project" value="TreeGrafter"/>
</dbReference>
<protein>
    <submittedName>
        <fullName evidence="2">Glycerophosphoryl diester phosphodiesterase</fullName>
    </submittedName>
</protein>
<name>A0A1I0NRQ3_9FLAO</name>
<evidence type="ECO:0000259" key="1">
    <source>
        <dbReference type="PROSITE" id="PS51704"/>
    </source>
</evidence>
<evidence type="ECO:0000313" key="2">
    <source>
        <dbReference type="EMBL" id="SEW04094.1"/>
    </source>
</evidence>
<dbReference type="Gene3D" id="3.20.20.190">
    <property type="entry name" value="Phosphatidylinositol (PI) phosphodiesterase"/>
    <property type="match status" value="1"/>
</dbReference>
<gene>
    <name evidence="2" type="ORF">SAMN05421841_0754</name>
</gene>
<dbReference type="PANTHER" id="PTHR46320">
    <property type="entry name" value="GLYCEROPHOSPHODIESTER PHOSPHODIESTERASE 1"/>
    <property type="match status" value="1"/>
</dbReference>
<accession>A0A1I0NRQ3</accession>
<reference evidence="3" key="1">
    <citation type="submission" date="2016-10" db="EMBL/GenBank/DDBJ databases">
        <authorList>
            <person name="Varghese N."/>
            <person name="Submissions S."/>
        </authorList>
    </citation>
    <scope>NUCLEOTIDE SEQUENCE [LARGE SCALE GENOMIC DNA]</scope>
    <source>
        <strain evidence="3">DSM 17724</strain>
    </source>
</reference>
<dbReference type="GO" id="GO:0006580">
    <property type="term" value="P:ethanolamine metabolic process"/>
    <property type="evidence" value="ECO:0007669"/>
    <property type="project" value="TreeGrafter"/>
</dbReference>
<dbReference type="GO" id="GO:0008889">
    <property type="term" value="F:glycerophosphodiester phosphodiesterase activity"/>
    <property type="evidence" value="ECO:0007669"/>
    <property type="project" value="TreeGrafter"/>
</dbReference>
<keyword evidence="3" id="KW-1185">Reference proteome</keyword>
<organism evidence="2 3">
    <name type="scientific">Chryseobacterium wanjuense</name>
    <dbReference type="NCBI Taxonomy" id="356305"/>
    <lineage>
        <taxon>Bacteria</taxon>
        <taxon>Pseudomonadati</taxon>
        <taxon>Bacteroidota</taxon>
        <taxon>Flavobacteriia</taxon>
        <taxon>Flavobacteriales</taxon>
        <taxon>Weeksellaceae</taxon>
        <taxon>Chryseobacterium group</taxon>
        <taxon>Chryseobacterium</taxon>
    </lineage>
</organism>
<dbReference type="GO" id="GO:0005886">
    <property type="term" value="C:plasma membrane"/>
    <property type="evidence" value="ECO:0007669"/>
    <property type="project" value="TreeGrafter"/>
</dbReference>
<dbReference type="GO" id="GO:0070291">
    <property type="term" value="P:N-acylethanolamine metabolic process"/>
    <property type="evidence" value="ECO:0007669"/>
    <property type="project" value="TreeGrafter"/>
</dbReference>
<dbReference type="EMBL" id="FOIU01000001">
    <property type="protein sequence ID" value="SEW04094.1"/>
    <property type="molecule type" value="Genomic_DNA"/>
</dbReference>
<evidence type="ECO:0000313" key="3">
    <source>
        <dbReference type="Proteomes" id="UP000199469"/>
    </source>
</evidence>
<dbReference type="InterPro" id="IPR017946">
    <property type="entry name" value="PLC-like_Pdiesterase_TIM-brl"/>
</dbReference>
<dbReference type="SUPFAM" id="SSF51695">
    <property type="entry name" value="PLC-like phosphodiesterases"/>
    <property type="match status" value="1"/>
</dbReference>
<proteinExistence type="predicted"/>